<organism evidence="1 3">
    <name type="scientific">Iris pallida</name>
    <name type="common">Sweet iris</name>
    <dbReference type="NCBI Taxonomy" id="29817"/>
    <lineage>
        <taxon>Eukaryota</taxon>
        <taxon>Viridiplantae</taxon>
        <taxon>Streptophyta</taxon>
        <taxon>Embryophyta</taxon>
        <taxon>Tracheophyta</taxon>
        <taxon>Spermatophyta</taxon>
        <taxon>Magnoliopsida</taxon>
        <taxon>Liliopsida</taxon>
        <taxon>Asparagales</taxon>
        <taxon>Iridaceae</taxon>
        <taxon>Iridoideae</taxon>
        <taxon>Irideae</taxon>
        <taxon>Iris</taxon>
    </lineage>
</organism>
<gene>
    <name evidence="1" type="ORF">M6B38_121000</name>
    <name evidence="2" type="ORF">M6B38_121010</name>
</gene>
<sequence length="41" mass="4533">MNTNEEREKGRNLTIEAWNRARQRSASAEALAGGAERLGCD</sequence>
<evidence type="ECO:0000313" key="3">
    <source>
        <dbReference type="Proteomes" id="UP001140949"/>
    </source>
</evidence>
<protein>
    <submittedName>
        <fullName evidence="1">Uncharacterized protein</fullName>
    </submittedName>
</protein>
<evidence type="ECO:0000313" key="1">
    <source>
        <dbReference type="EMBL" id="KAJ6837471.1"/>
    </source>
</evidence>
<reference evidence="1" key="2">
    <citation type="submission" date="2023-04" db="EMBL/GenBank/DDBJ databases">
        <authorList>
            <person name="Bruccoleri R.E."/>
            <person name="Oakeley E.J."/>
            <person name="Faust A.-M."/>
            <person name="Dessus-Babus S."/>
            <person name="Altorfer M."/>
            <person name="Burckhardt D."/>
            <person name="Oertli M."/>
            <person name="Naumann U."/>
            <person name="Petersen F."/>
            <person name="Wong J."/>
        </authorList>
    </citation>
    <scope>NUCLEOTIDE SEQUENCE</scope>
    <source>
        <strain evidence="1">GSM-AAB239-AS_SAM_17_03QT</strain>
        <tissue evidence="1">Leaf</tissue>
    </source>
</reference>
<dbReference type="AlphaFoldDB" id="A0AAX6HA82"/>
<name>A0AAX6HA82_IRIPA</name>
<dbReference type="Proteomes" id="UP001140949">
    <property type="component" value="Unassembled WGS sequence"/>
</dbReference>
<evidence type="ECO:0000313" key="2">
    <source>
        <dbReference type="EMBL" id="KAJ6837473.1"/>
    </source>
</evidence>
<dbReference type="EMBL" id="JANAVB010011397">
    <property type="protein sequence ID" value="KAJ6837471.1"/>
    <property type="molecule type" value="Genomic_DNA"/>
</dbReference>
<reference evidence="1" key="1">
    <citation type="journal article" date="2023" name="GigaByte">
        <title>Genome assembly of the bearded iris, Iris pallida Lam.</title>
        <authorList>
            <person name="Bruccoleri R.E."/>
            <person name="Oakeley E.J."/>
            <person name="Faust A.M.E."/>
            <person name="Altorfer M."/>
            <person name="Dessus-Babus S."/>
            <person name="Burckhardt D."/>
            <person name="Oertli M."/>
            <person name="Naumann U."/>
            <person name="Petersen F."/>
            <person name="Wong J."/>
        </authorList>
    </citation>
    <scope>NUCLEOTIDE SEQUENCE</scope>
    <source>
        <strain evidence="1">GSM-AAB239-AS_SAM_17_03QT</strain>
    </source>
</reference>
<dbReference type="EMBL" id="JANAVB010011397">
    <property type="protein sequence ID" value="KAJ6837473.1"/>
    <property type="molecule type" value="Genomic_DNA"/>
</dbReference>
<comment type="caution">
    <text evidence="1">The sequence shown here is derived from an EMBL/GenBank/DDBJ whole genome shotgun (WGS) entry which is preliminary data.</text>
</comment>
<proteinExistence type="predicted"/>
<accession>A0AAX6HA82</accession>
<keyword evidence="3" id="KW-1185">Reference proteome</keyword>